<reference evidence="2" key="1">
    <citation type="submission" date="2020-11" db="EMBL/GenBank/DDBJ databases">
        <authorList>
            <person name="Tran Van P."/>
        </authorList>
    </citation>
    <scope>NUCLEOTIDE SEQUENCE</scope>
</reference>
<dbReference type="EMBL" id="OC317315">
    <property type="protein sequence ID" value="CAD7396070.1"/>
    <property type="molecule type" value="Genomic_DNA"/>
</dbReference>
<evidence type="ECO:0000256" key="1">
    <source>
        <dbReference type="SAM" id="MobiDB-lite"/>
    </source>
</evidence>
<accession>A0A7R9GV91</accession>
<feature type="region of interest" description="Disordered" evidence="1">
    <location>
        <begin position="27"/>
        <end position="74"/>
    </location>
</feature>
<feature type="compositionally biased region" description="Polar residues" evidence="1">
    <location>
        <begin position="63"/>
        <end position="74"/>
    </location>
</feature>
<evidence type="ECO:0000313" key="2">
    <source>
        <dbReference type="EMBL" id="CAD7396070.1"/>
    </source>
</evidence>
<proteinExistence type="predicted"/>
<gene>
    <name evidence="2" type="ORF">TCEB3V08_LOCUS3448</name>
</gene>
<dbReference type="AlphaFoldDB" id="A0A7R9GV91"/>
<name>A0A7R9GV91_TIMCR</name>
<protein>
    <submittedName>
        <fullName evidence="2">Uncharacterized protein</fullName>
    </submittedName>
</protein>
<sequence>MVVCCRQKTRPGAGLGGYRGWCRLRRPPAPQDAAAPRHYTPTSLHRPQHRRVDSKPAPLGTRTKASTSFVLVSQ</sequence>
<organism evidence="2">
    <name type="scientific">Timema cristinae</name>
    <name type="common">Walking stick</name>
    <dbReference type="NCBI Taxonomy" id="61476"/>
    <lineage>
        <taxon>Eukaryota</taxon>
        <taxon>Metazoa</taxon>
        <taxon>Ecdysozoa</taxon>
        <taxon>Arthropoda</taxon>
        <taxon>Hexapoda</taxon>
        <taxon>Insecta</taxon>
        <taxon>Pterygota</taxon>
        <taxon>Neoptera</taxon>
        <taxon>Polyneoptera</taxon>
        <taxon>Phasmatodea</taxon>
        <taxon>Timematodea</taxon>
        <taxon>Timematoidea</taxon>
        <taxon>Timematidae</taxon>
        <taxon>Timema</taxon>
    </lineage>
</organism>